<dbReference type="EMBL" id="CACRXK020008082">
    <property type="protein sequence ID" value="CAB4013941.1"/>
    <property type="molecule type" value="Genomic_DNA"/>
</dbReference>
<feature type="compositionally biased region" description="Basic and acidic residues" evidence="1">
    <location>
        <begin position="25"/>
        <end position="34"/>
    </location>
</feature>
<name>A0A6S7JA01_PARCT</name>
<evidence type="ECO:0000256" key="1">
    <source>
        <dbReference type="SAM" id="MobiDB-lite"/>
    </source>
</evidence>
<dbReference type="EMBL" id="CACRXK020011216">
    <property type="protein sequence ID" value="CAB4020992.1"/>
    <property type="molecule type" value="Genomic_DNA"/>
</dbReference>
<dbReference type="AlphaFoldDB" id="A0A6S7JA01"/>
<accession>A0A6S7JA01</accession>
<reference evidence="2" key="1">
    <citation type="submission" date="2020-04" db="EMBL/GenBank/DDBJ databases">
        <authorList>
            <person name="Alioto T."/>
            <person name="Alioto T."/>
            <person name="Gomez Garrido J."/>
        </authorList>
    </citation>
    <scope>NUCLEOTIDE SEQUENCE</scope>
    <source>
        <strain evidence="2">A484AB</strain>
    </source>
</reference>
<gene>
    <name evidence="2" type="ORF">PACLA_8A047492</name>
    <name evidence="3" type="ORF">PACLA_8A076767</name>
</gene>
<organism evidence="2 4">
    <name type="scientific">Paramuricea clavata</name>
    <name type="common">Red gorgonian</name>
    <name type="synonym">Violescent sea-whip</name>
    <dbReference type="NCBI Taxonomy" id="317549"/>
    <lineage>
        <taxon>Eukaryota</taxon>
        <taxon>Metazoa</taxon>
        <taxon>Cnidaria</taxon>
        <taxon>Anthozoa</taxon>
        <taxon>Octocorallia</taxon>
        <taxon>Malacalcyonacea</taxon>
        <taxon>Plexauridae</taxon>
        <taxon>Paramuricea</taxon>
    </lineage>
</organism>
<evidence type="ECO:0000313" key="3">
    <source>
        <dbReference type="EMBL" id="CAB4020992.1"/>
    </source>
</evidence>
<comment type="caution">
    <text evidence="2">The sequence shown here is derived from an EMBL/GenBank/DDBJ whole genome shotgun (WGS) entry which is preliminary data.</text>
</comment>
<evidence type="ECO:0000313" key="4">
    <source>
        <dbReference type="Proteomes" id="UP001152795"/>
    </source>
</evidence>
<feature type="region of interest" description="Disordered" evidence="1">
    <location>
        <begin position="1"/>
        <end position="79"/>
    </location>
</feature>
<keyword evidence="4" id="KW-1185">Reference proteome</keyword>
<evidence type="ECO:0000313" key="2">
    <source>
        <dbReference type="EMBL" id="CAB4013941.1"/>
    </source>
</evidence>
<proteinExistence type="predicted"/>
<sequence>MRSFQSRLDRIEQGQSKDYIEDNNEVVHDTELAPKHGGRKRKLSEDEDDESVLINKVLSNPADPAEKPAENIPGDTDNLLSNIAQDLSEQEPTYGSCSE</sequence>
<dbReference type="Proteomes" id="UP001152795">
    <property type="component" value="Unassembled WGS sequence"/>
</dbReference>
<protein>
    <submittedName>
        <fullName evidence="2">Uncharacterized protein</fullName>
    </submittedName>
</protein>